<feature type="compositionally biased region" description="Low complexity" evidence="1">
    <location>
        <begin position="805"/>
        <end position="816"/>
    </location>
</feature>
<feature type="region of interest" description="Disordered" evidence="1">
    <location>
        <begin position="956"/>
        <end position="980"/>
    </location>
</feature>
<feature type="compositionally biased region" description="Low complexity" evidence="1">
    <location>
        <begin position="1153"/>
        <end position="1162"/>
    </location>
</feature>
<evidence type="ECO:0000313" key="2">
    <source>
        <dbReference type="EMBL" id="KAK4252137.1"/>
    </source>
</evidence>
<protein>
    <submittedName>
        <fullName evidence="2">Uncharacterized protein</fullName>
    </submittedName>
</protein>
<feature type="compositionally biased region" description="Polar residues" evidence="1">
    <location>
        <begin position="632"/>
        <end position="664"/>
    </location>
</feature>
<comment type="caution">
    <text evidence="2">The sequence shown here is derived from an EMBL/GenBank/DDBJ whole genome shotgun (WGS) entry which is preliminary data.</text>
</comment>
<dbReference type="Gene3D" id="3.40.20.10">
    <property type="entry name" value="Severin"/>
    <property type="match status" value="1"/>
</dbReference>
<feature type="compositionally biased region" description="Basic and acidic residues" evidence="1">
    <location>
        <begin position="1017"/>
        <end position="1042"/>
    </location>
</feature>
<reference evidence="2" key="1">
    <citation type="journal article" date="2023" name="Mol. Phylogenet. Evol.">
        <title>Genome-scale phylogeny and comparative genomics of the fungal order Sordariales.</title>
        <authorList>
            <person name="Hensen N."/>
            <person name="Bonometti L."/>
            <person name="Westerberg I."/>
            <person name="Brannstrom I.O."/>
            <person name="Guillou S."/>
            <person name="Cros-Aarteil S."/>
            <person name="Calhoun S."/>
            <person name="Haridas S."/>
            <person name="Kuo A."/>
            <person name="Mondo S."/>
            <person name="Pangilinan J."/>
            <person name="Riley R."/>
            <person name="LaButti K."/>
            <person name="Andreopoulos B."/>
            <person name="Lipzen A."/>
            <person name="Chen C."/>
            <person name="Yan M."/>
            <person name="Daum C."/>
            <person name="Ng V."/>
            <person name="Clum A."/>
            <person name="Steindorff A."/>
            <person name="Ohm R.A."/>
            <person name="Martin F."/>
            <person name="Silar P."/>
            <person name="Natvig D.O."/>
            <person name="Lalanne C."/>
            <person name="Gautier V."/>
            <person name="Ament-Velasquez S.L."/>
            <person name="Kruys A."/>
            <person name="Hutchinson M.I."/>
            <person name="Powell A.J."/>
            <person name="Barry K."/>
            <person name="Miller A.N."/>
            <person name="Grigoriev I.V."/>
            <person name="Debuchy R."/>
            <person name="Gladieux P."/>
            <person name="Hiltunen Thoren M."/>
            <person name="Johannesson H."/>
        </authorList>
    </citation>
    <scope>NUCLEOTIDE SEQUENCE</scope>
    <source>
        <strain evidence="2">CBS 359.72</strain>
    </source>
</reference>
<evidence type="ECO:0000313" key="3">
    <source>
        <dbReference type="Proteomes" id="UP001303647"/>
    </source>
</evidence>
<feature type="region of interest" description="Disordered" evidence="1">
    <location>
        <begin position="203"/>
        <end position="703"/>
    </location>
</feature>
<dbReference type="CDD" id="cd11282">
    <property type="entry name" value="ADF_coactosin_like"/>
    <property type="match status" value="1"/>
</dbReference>
<dbReference type="Proteomes" id="UP001303647">
    <property type="component" value="Unassembled WGS sequence"/>
</dbReference>
<keyword evidence="3" id="KW-1185">Reference proteome</keyword>
<feature type="compositionally biased region" description="Basic and acidic residues" evidence="1">
    <location>
        <begin position="164"/>
        <end position="178"/>
    </location>
</feature>
<feature type="compositionally biased region" description="Basic and acidic residues" evidence="1">
    <location>
        <begin position="496"/>
        <end position="517"/>
    </location>
</feature>
<feature type="region of interest" description="Disordered" evidence="1">
    <location>
        <begin position="796"/>
        <end position="926"/>
    </location>
</feature>
<feature type="region of interest" description="Disordered" evidence="1">
    <location>
        <begin position="1017"/>
        <end position="1170"/>
    </location>
</feature>
<feature type="compositionally biased region" description="Polar residues" evidence="1">
    <location>
        <begin position="469"/>
        <end position="490"/>
    </location>
</feature>
<accession>A0AAN7HPB8</accession>
<reference evidence="2" key="2">
    <citation type="submission" date="2023-05" db="EMBL/GenBank/DDBJ databases">
        <authorList>
            <consortium name="Lawrence Berkeley National Laboratory"/>
            <person name="Steindorff A."/>
            <person name="Hensen N."/>
            <person name="Bonometti L."/>
            <person name="Westerberg I."/>
            <person name="Brannstrom I.O."/>
            <person name="Guillou S."/>
            <person name="Cros-Aarteil S."/>
            <person name="Calhoun S."/>
            <person name="Haridas S."/>
            <person name="Kuo A."/>
            <person name="Mondo S."/>
            <person name="Pangilinan J."/>
            <person name="Riley R."/>
            <person name="Labutti K."/>
            <person name="Andreopoulos B."/>
            <person name="Lipzen A."/>
            <person name="Chen C."/>
            <person name="Yanf M."/>
            <person name="Daum C."/>
            <person name="Ng V."/>
            <person name="Clum A."/>
            <person name="Ohm R."/>
            <person name="Martin F."/>
            <person name="Silar P."/>
            <person name="Natvig D."/>
            <person name="Lalanne C."/>
            <person name="Gautier V."/>
            <person name="Ament-Velasquez S.L."/>
            <person name="Kruys A."/>
            <person name="Hutchinson M.I."/>
            <person name="Powell A.J."/>
            <person name="Barry K."/>
            <person name="Miller A.N."/>
            <person name="Grigoriev I.V."/>
            <person name="Debuchy R."/>
            <person name="Gladieux P."/>
            <person name="Thoren M.H."/>
            <person name="Johannesson H."/>
        </authorList>
    </citation>
    <scope>NUCLEOTIDE SEQUENCE</scope>
    <source>
        <strain evidence="2">CBS 359.72</strain>
    </source>
</reference>
<feature type="compositionally biased region" description="Polar residues" evidence="1">
    <location>
        <begin position="214"/>
        <end position="223"/>
    </location>
</feature>
<feature type="compositionally biased region" description="Basic residues" evidence="1">
    <location>
        <begin position="378"/>
        <end position="390"/>
    </location>
</feature>
<feature type="compositionally biased region" description="Polar residues" evidence="1">
    <location>
        <begin position="817"/>
        <end position="828"/>
    </location>
</feature>
<sequence>MSLNGLDDARVTEAHEAAIAEPGGWFLLKYASRDEVELLGRGTGGIVELRNNIAQYEEKSPLYGFLRYRRRSVIIKYLPEDCSSIEAHPEFFTARVTVHFEAVCDRFSPHDTTFEISEAKELKDTKLSAACSLHAATGSTSSSTSSLRRRRLMEIAEEEEEEERERKRQSVVKEEARPKSSAAHSETAVKLDADLAKLPDASRFADELEPPNFTGVQRPSSPAKSFDESSRRMSSQSSRTDLYPTTSYPYSKPRVKLGPRPSADPTGRPRSSAGGSTSRVSTVPAGLKSMSKGSRKGRSQSQSQDDVPESLSQEKAEDASQPIETVASGIPGFESAQSQASSATEALVDATVAHNTSAPAPAQPPAKQNTMTPEKARLLKAMKLREKKKMMSLQPALDVSSTDIPTAPSTPALPDDKQDTEAAENAPLPKGTSDKEDEHQETAPETPKPDSAMDLGTDNASVDTPLDSHPSSPAATSEIGGSTQASSLSDSTDETVLAKDEHAGREREEMQDKDDKPLGSTQSQNPPAEEHADGTASGLPDRQSQATITAPKPEVSAAPEDKVEEPAASNAPASDAVVECSTPSVSTDTPGHPSVPDKGLVDQTEAETVDEPTPAVNVPEAKLSDAKLTGDATASVTQQIRIPVSKFSTQETRPSTNAANQGIPSITAHASDVDAWRVGESAPPVPEKDTVPGANKANDAIAVDSKLRKLPERIRTDFEGQDGDKRRSVISILDNDGLMDELQSATVQQATPVTVSKSPMSPVLGVDQSGKLAGGGTDNTASAPKFLRTVSNPVRNSFLAPNELPSAPMRSASSSSTYVQRNSQQQPSEMRPKSAKLGSSISQRIKALEKLSGSAPGAEPVTTPKERPATTFFAVRKTSVREASRPSSVAERASSLSRGASPSPPASRDSSSPDASRSMGRGRSGSLVNRLSMFEGGMPPRGRPESVQVTARIVRDPNQQWPKGPEPRGGQTDYGPLDLRQSPLTVDVHNRVDSQSPVRPPSVVSAREIADQAKQSLLERRLSKQSREGDRDNTTTETSDGRRPRRRSSLSVVKDFIKDRTESIIGGKSPSTDNLGNPLSPATASQTSANSRPSSRAPSVNQPSSLARRLSISSRRSSIEQNGSGLPAAAMSTGPESEVEAKNGNALDEKKLASSSASPASPNKTSRASRFMRRLSNTLATGRKNAAPSISPTVTEENAAEVEAASRGNTAAGAATQPSIVAFMGDVNVQFPDNLLWKRRSICLDSQGFLILSAGQGTAMMPPSVSGKDRYGALVKRYHMSDFKPPFAPDVELQELPNSVVLDLVDGSGLQIACEDRAGQMSILRILEEAHRTHANY</sequence>
<feature type="compositionally biased region" description="Low complexity" evidence="1">
    <location>
        <begin position="1088"/>
        <end position="1116"/>
    </location>
</feature>
<evidence type="ECO:0000256" key="1">
    <source>
        <dbReference type="SAM" id="MobiDB-lite"/>
    </source>
</evidence>
<dbReference type="InterPro" id="IPR029006">
    <property type="entry name" value="ADF-H/Gelsolin-like_dom_sf"/>
</dbReference>
<name>A0AAN7HPB8_9PEZI</name>
<dbReference type="EMBL" id="MU857602">
    <property type="protein sequence ID" value="KAK4252137.1"/>
    <property type="molecule type" value="Genomic_DNA"/>
</dbReference>
<feature type="compositionally biased region" description="Polar residues" evidence="1">
    <location>
        <begin position="1069"/>
        <end position="1087"/>
    </location>
</feature>
<feature type="region of interest" description="Disordered" evidence="1">
    <location>
        <begin position="155"/>
        <end position="188"/>
    </location>
</feature>
<feature type="compositionally biased region" description="Low complexity" evidence="1">
    <location>
        <begin position="892"/>
        <end position="926"/>
    </location>
</feature>
<dbReference type="SUPFAM" id="SSF55753">
    <property type="entry name" value="Actin depolymerizing proteins"/>
    <property type="match status" value="1"/>
</dbReference>
<feature type="compositionally biased region" description="Polar residues" evidence="1">
    <location>
        <begin position="399"/>
        <end position="409"/>
    </location>
</feature>
<feature type="compositionally biased region" description="Low complexity" evidence="1">
    <location>
        <begin position="334"/>
        <end position="346"/>
    </location>
</feature>
<organism evidence="2 3">
    <name type="scientific">Corynascus novoguineensis</name>
    <dbReference type="NCBI Taxonomy" id="1126955"/>
    <lineage>
        <taxon>Eukaryota</taxon>
        <taxon>Fungi</taxon>
        <taxon>Dikarya</taxon>
        <taxon>Ascomycota</taxon>
        <taxon>Pezizomycotina</taxon>
        <taxon>Sordariomycetes</taxon>
        <taxon>Sordariomycetidae</taxon>
        <taxon>Sordariales</taxon>
        <taxon>Chaetomiaceae</taxon>
        <taxon>Corynascus</taxon>
    </lineage>
</organism>
<gene>
    <name evidence="2" type="ORF">C7999DRAFT_10361</name>
</gene>
<feature type="compositionally biased region" description="Basic and acidic residues" evidence="1">
    <location>
        <begin position="432"/>
        <end position="442"/>
    </location>
</feature>
<proteinExistence type="predicted"/>